<keyword evidence="1" id="KW-0812">Transmembrane</keyword>
<sequence length="54" mass="5581">MKELLLVEIENVSGGFAPLAALAAIAATSTIIANSGKVVDFAKGVCEGYMRNPQ</sequence>
<dbReference type="RefSeq" id="WP_273669585.1">
    <property type="nucleotide sequence ID" value="NZ_JAQQXR010000001.1"/>
</dbReference>
<name>A0ABT5JXP8_9BURK</name>
<keyword evidence="3" id="KW-1185">Reference proteome</keyword>
<evidence type="ECO:0000313" key="3">
    <source>
        <dbReference type="Proteomes" id="UP001221208"/>
    </source>
</evidence>
<organism evidence="2 3">
    <name type="scientific">Janthinobacterium fluminis</name>
    <dbReference type="NCBI Taxonomy" id="2987524"/>
    <lineage>
        <taxon>Bacteria</taxon>
        <taxon>Pseudomonadati</taxon>
        <taxon>Pseudomonadota</taxon>
        <taxon>Betaproteobacteria</taxon>
        <taxon>Burkholderiales</taxon>
        <taxon>Oxalobacteraceae</taxon>
        <taxon>Janthinobacterium</taxon>
    </lineage>
</organism>
<accession>A0ABT5JXP8</accession>
<evidence type="ECO:0008006" key="4">
    <source>
        <dbReference type="Google" id="ProtNLM"/>
    </source>
</evidence>
<feature type="transmembrane region" description="Helical" evidence="1">
    <location>
        <begin position="12"/>
        <end position="33"/>
    </location>
</feature>
<keyword evidence="1" id="KW-1133">Transmembrane helix</keyword>
<proteinExistence type="predicted"/>
<reference evidence="2 3" key="1">
    <citation type="submission" date="2022-10" db="EMBL/GenBank/DDBJ databases">
        <title>Janthinobacterium sp. hw3 Genome sequencing.</title>
        <authorList>
            <person name="Park S."/>
        </authorList>
    </citation>
    <scope>NUCLEOTIDE SEQUENCE [LARGE SCALE GENOMIC DNA]</scope>
    <source>
        <strain evidence="3">hw3</strain>
    </source>
</reference>
<evidence type="ECO:0000313" key="2">
    <source>
        <dbReference type="EMBL" id="MDC8756928.1"/>
    </source>
</evidence>
<dbReference type="EMBL" id="JAQQXR010000001">
    <property type="protein sequence ID" value="MDC8756928.1"/>
    <property type="molecule type" value="Genomic_DNA"/>
</dbReference>
<evidence type="ECO:0000256" key="1">
    <source>
        <dbReference type="SAM" id="Phobius"/>
    </source>
</evidence>
<comment type="caution">
    <text evidence="2">The sequence shown here is derived from an EMBL/GenBank/DDBJ whole genome shotgun (WGS) entry which is preliminary data.</text>
</comment>
<gene>
    <name evidence="2" type="ORF">OIK44_04920</name>
</gene>
<protein>
    <recommendedName>
        <fullName evidence="4">Class IIb bacteriocin, lactobin A/cerein 7B family</fullName>
    </recommendedName>
</protein>
<keyword evidence="1" id="KW-0472">Membrane</keyword>
<dbReference type="Proteomes" id="UP001221208">
    <property type="component" value="Unassembled WGS sequence"/>
</dbReference>